<name>A0ABN7NLP7_TIMPD</name>
<keyword evidence="3 9" id="KW-0813">Transport</keyword>
<dbReference type="EMBL" id="CAJPIN010000964">
    <property type="protein sequence ID" value="CAG2054090.1"/>
    <property type="molecule type" value="Genomic_DNA"/>
</dbReference>
<dbReference type="Pfam" id="PF04178">
    <property type="entry name" value="Got1"/>
    <property type="match status" value="2"/>
</dbReference>
<evidence type="ECO:0000256" key="1">
    <source>
        <dbReference type="ARBA" id="ARBA00003566"/>
    </source>
</evidence>
<feature type="transmembrane region" description="Helical" evidence="9">
    <location>
        <begin position="20"/>
        <end position="39"/>
    </location>
</feature>
<comment type="caution">
    <text evidence="9">Lacks conserved residue(s) required for the propagation of feature annotation.</text>
</comment>
<sequence length="112" mass="12287">MLFQLMDATTLSWSTRIKGFIICFVCGILCSLLGSLSMFLGKGMVMFAVFYTLGNIISIGSFTNSVKQLKLGKAGLTLLFVILQCLAMTWYSLSYIPYARDAVKKTVSSCIA</sequence>
<gene>
    <name evidence="10" type="ORF">TPAB3V08_LOCUS1129</name>
</gene>
<comment type="similarity">
    <text evidence="8 9">Belongs to the SFT2 family.</text>
</comment>
<comment type="caution">
    <text evidence="10">The sequence shown here is derived from an EMBL/GenBank/DDBJ whole genome shotgun (WGS) entry which is preliminary data.</text>
</comment>
<dbReference type="Proteomes" id="UP001153148">
    <property type="component" value="Unassembled WGS sequence"/>
</dbReference>
<keyword evidence="6 9" id="KW-1133">Transmembrane helix</keyword>
<evidence type="ECO:0000256" key="8">
    <source>
        <dbReference type="ARBA" id="ARBA00025800"/>
    </source>
</evidence>
<proteinExistence type="inferred from homology"/>
<evidence type="ECO:0000256" key="6">
    <source>
        <dbReference type="ARBA" id="ARBA00022989"/>
    </source>
</evidence>
<keyword evidence="4 9" id="KW-0812">Transmembrane</keyword>
<evidence type="ECO:0000256" key="5">
    <source>
        <dbReference type="ARBA" id="ARBA00022927"/>
    </source>
</evidence>
<keyword evidence="11" id="KW-1185">Reference proteome</keyword>
<keyword evidence="7 9" id="KW-0472">Membrane</keyword>
<evidence type="ECO:0000256" key="3">
    <source>
        <dbReference type="ARBA" id="ARBA00022448"/>
    </source>
</evidence>
<comment type="subcellular location">
    <subcellularLocation>
        <location evidence="2 9">Membrane</location>
        <topology evidence="2 9">Multi-pass membrane protein</topology>
    </subcellularLocation>
</comment>
<evidence type="ECO:0000256" key="4">
    <source>
        <dbReference type="ARBA" id="ARBA00022692"/>
    </source>
</evidence>
<feature type="transmembrane region" description="Helical" evidence="9">
    <location>
        <begin position="45"/>
        <end position="62"/>
    </location>
</feature>
<dbReference type="PANTHER" id="PTHR23137:SF6">
    <property type="entry name" value="VESICLE TRANSPORT PROTEIN"/>
    <property type="match status" value="1"/>
</dbReference>
<protein>
    <recommendedName>
        <fullName evidence="9">Vesicle transport protein</fullName>
    </recommendedName>
</protein>
<evidence type="ECO:0000256" key="9">
    <source>
        <dbReference type="RuleBase" id="RU363111"/>
    </source>
</evidence>
<evidence type="ECO:0000313" key="11">
    <source>
        <dbReference type="Proteomes" id="UP001153148"/>
    </source>
</evidence>
<evidence type="ECO:0000256" key="7">
    <source>
        <dbReference type="ARBA" id="ARBA00023136"/>
    </source>
</evidence>
<dbReference type="InterPro" id="IPR011691">
    <property type="entry name" value="Vesicle_transpt_SFT2"/>
</dbReference>
<evidence type="ECO:0000256" key="2">
    <source>
        <dbReference type="ARBA" id="ARBA00004141"/>
    </source>
</evidence>
<organism evidence="10 11">
    <name type="scientific">Timema podura</name>
    <name type="common">Walking stick</name>
    <dbReference type="NCBI Taxonomy" id="61482"/>
    <lineage>
        <taxon>Eukaryota</taxon>
        <taxon>Metazoa</taxon>
        <taxon>Ecdysozoa</taxon>
        <taxon>Arthropoda</taxon>
        <taxon>Hexapoda</taxon>
        <taxon>Insecta</taxon>
        <taxon>Pterygota</taxon>
        <taxon>Neoptera</taxon>
        <taxon>Polyneoptera</taxon>
        <taxon>Phasmatodea</taxon>
        <taxon>Timematodea</taxon>
        <taxon>Timematoidea</taxon>
        <taxon>Timematidae</taxon>
        <taxon>Timema</taxon>
    </lineage>
</organism>
<accession>A0ABN7NLP7</accession>
<comment type="function">
    <text evidence="1 9">May be involved in fusion of retrograde transport vesicles derived from an endocytic compartment with the Golgi complex.</text>
</comment>
<dbReference type="InterPro" id="IPR007305">
    <property type="entry name" value="Vesicle_transpt_Got1/SFT2"/>
</dbReference>
<dbReference type="PANTHER" id="PTHR23137">
    <property type="entry name" value="VESICLE TRANSPORT PROTEIN-RELATED"/>
    <property type="match status" value="1"/>
</dbReference>
<feature type="transmembrane region" description="Helical" evidence="9">
    <location>
        <begin position="74"/>
        <end position="93"/>
    </location>
</feature>
<evidence type="ECO:0000313" key="10">
    <source>
        <dbReference type="EMBL" id="CAG2054090.1"/>
    </source>
</evidence>
<reference evidence="10" key="1">
    <citation type="submission" date="2021-03" db="EMBL/GenBank/DDBJ databases">
        <authorList>
            <person name="Tran Van P."/>
        </authorList>
    </citation>
    <scope>NUCLEOTIDE SEQUENCE</scope>
</reference>
<keyword evidence="5 9" id="KW-0653">Protein transport</keyword>